<accession>A0A3B0STV3</accession>
<organism evidence="1">
    <name type="scientific">hydrothermal vent metagenome</name>
    <dbReference type="NCBI Taxonomy" id="652676"/>
    <lineage>
        <taxon>unclassified sequences</taxon>
        <taxon>metagenomes</taxon>
        <taxon>ecological metagenomes</taxon>
    </lineage>
</organism>
<dbReference type="AlphaFoldDB" id="A0A3B0STV3"/>
<reference evidence="1" key="1">
    <citation type="submission" date="2018-06" db="EMBL/GenBank/DDBJ databases">
        <authorList>
            <person name="Zhirakovskaya E."/>
        </authorList>
    </citation>
    <scope>NUCLEOTIDE SEQUENCE</scope>
</reference>
<sequence length="349" mass="37470">MSNETIFSPRAQIACVTGGEPAFEALTASFQRAGFAIAKPNAGINADISLIDLRNQTVSPRKAKTIAGALRRKSPESPLVFLIDPDLDAAVRTALRRFGEVIAAQDQLDHVVVRCREIIRLRNIAEETGERLKSLATLNRLVEFPVITTTSAQTRILIAGAPGPAAMAAVNAVSAIAGDATCVLNAGQAMRALEHDNFDCAIFLPTAQNDPMLAFVRTLRRHPKHAHLAIIQIADHPADLATYARKGARDFVLAEQIAVELAAKAQLASRRARLLRSMRKFLNSCKGEGIRDASSGAFTSLFLTEHANRICARADQTGRALSLTIASLSDADGQASTARTLNHAARLIN</sequence>
<proteinExistence type="predicted"/>
<feature type="non-terminal residue" evidence="1">
    <location>
        <position position="349"/>
    </location>
</feature>
<dbReference type="EMBL" id="UOEH01000620">
    <property type="protein sequence ID" value="VAW07910.1"/>
    <property type="molecule type" value="Genomic_DNA"/>
</dbReference>
<gene>
    <name evidence="1" type="ORF">MNBD_ALPHA05-813</name>
</gene>
<name>A0A3B0STV3_9ZZZZ</name>
<evidence type="ECO:0008006" key="2">
    <source>
        <dbReference type="Google" id="ProtNLM"/>
    </source>
</evidence>
<protein>
    <recommendedName>
        <fullName evidence="2">Response regulatory domain-containing protein</fullName>
    </recommendedName>
</protein>
<evidence type="ECO:0000313" key="1">
    <source>
        <dbReference type="EMBL" id="VAW07910.1"/>
    </source>
</evidence>